<dbReference type="GO" id="GO:0009245">
    <property type="term" value="P:lipid A biosynthetic process"/>
    <property type="evidence" value="ECO:0007669"/>
    <property type="project" value="UniProtKB-KW"/>
</dbReference>
<organism evidence="8">
    <name type="scientific">hydrothermal vent metagenome</name>
    <dbReference type="NCBI Taxonomy" id="652676"/>
    <lineage>
        <taxon>unclassified sequences</taxon>
        <taxon>metagenomes</taxon>
        <taxon>ecological metagenomes</taxon>
    </lineage>
</organism>
<accession>A0A3B1D0D5</accession>
<comment type="catalytic activity">
    <reaction evidence="7">
        <text>a lipid X + a UDP-2-N,3-O-bis[(3R)-3-hydroxyacyl]-alpha-D-glucosamine = a lipid A disaccharide + UDP + H(+)</text>
        <dbReference type="Rhea" id="RHEA:67828"/>
        <dbReference type="ChEBI" id="CHEBI:15378"/>
        <dbReference type="ChEBI" id="CHEBI:58223"/>
        <dbReference type="ChEBI" id="CHEBI:137748"/>
        <dbReference type="ChEBI" id="CHEBI:176338"/>
        <dbReference type="ChEBI" id="CHEBI:176343"/>
        <dbReference type="EC" id="2.4.1.182"/>
    </reaction>
</comment>
<dbReference type="Pfam" id="PF02684">
    <property type="entry name" value="LpxB"/>
    <property type="match status" value="1"/>
</dbReference>
<dbReference type="PANTHER" id="PTHR30372">
    <property type="entry name" value="LIPID-A-DISACCHARIDE SYNTHASE"/>
    <property type="match status" value="1"/>
</dbReference>
<dbReference type="SUPFAM" id="SSF53756">
    <property type="entry name" value="UDP-Glycosyltransferase/glycogen phosphorylase"/>
    <property type="match status" value="1"/>
</dbReference>
<evidence type="ECO:0000313" key="8">
    <source>
        <dbReference type="EMBL" id="VAX32281.1"/>
    </source>
</evidence>
<dbReference type="GO" id="GO:0005543">
    <property type="term" value="F:phospholipid binding"/>
    <property type="evidence" value="ECO:0007669"/>
    <property type="project" value="TreeGrafter"/>
</dbReference>
<dbReference type="PANTHER" id="PTHR30372:SF4">
    <property type="entry name" value="LIPID-A-DISACCHARIDE SYNTHASE, MITOCHONDRIAL-RELATED"/>
    <property type="match status" value="1"/>
</dbReference>
<gene>
    <name evidence="8" type="ORF">MNBD_NITROSPINAE05-1255</name>
</gene>
<name>A0A3B1D0D5_9ZZZZ</name>
<dbReference type="EC" id="2.4.1.182" evidence="1"/>
<evidence type="ECO:0000256" key="5">
    <source>
        <dbReference type="ARBA" id="ARBA00022679"/>
    </source>
</evidence>
<evidence type="ECO:0000256" key="4">
    <source>
        <dbReference type="ARBA" id="ARBA00022676"/>
    </source>
</evidence>
<sequence length="382" mass="42909">MNNNFLIVAGEASGDLHGSHLVEALKKLRPESRFFGMGGKKMRSEGVETFFDIERMGAVGAIEILEELPHYIKVYRRLAKEISSGRYTAAILVDYPTLNLRLARLCERANVPVFYFISPQIWAWRKGRIKQIRETVSRMFVVLPFEEKLYLQADVDAQFLGHPFADKVHPSIKKADALKEFGLNPDQKIIGLLPGSRKNEIQSLLRIMLEAAQKIKAGLGDCQFILPVADTIDPKLIRQQLNGNPLNIRLVQDKTYDVINCCDFMIVASGSATLEAGILGCPMVIIYKLKAFTYFLARILINTEMIGLVNIVAEELVVPELIQGEATPDNIAKEALLHLNNPERLQQVRERLLKIRASLGEPGVMNRVAKSICHYLDEKSGK</sequence>
<dbReference type="HAMAP" id="MF_00392">
    <property type="entry name" value="LpxB"/>
    <property type="match status" value="1"/>
</dbReference>
<dbReference type="NCBIfam" id="TIGR00215">
    <property type="entry name" value="lpxB"/>
    <property type="match status" value="1"/>
</dbReference>
<keyword evidence="2" id="KW-0444">Lipid biosynthesis</keyword>
<dbReference type="AlphaFoldDB" id="A0A3B1D0D5"/>
<evidence type="ECO:0000256" key="6">
    <source>
        <dbReference type="ARBA" id="ARBA00023098"/>
    </source>
</evidence>
<evidence type="ECO:0000256" key="3">
    <source>
        <dbReference type="ARBA" id="ARBA00022556"/>
    </source>
</evidence>
<dbReference type="GO" id="GO:0008915">
    <property type="term" value="F:lipid-A-disaccharide synthase activity"/>
    <property type="evidence" value="ECO:0007669"/>
    <property type="project" value="UniProtKB-EC"/>
</dbReference>
<dbReference type="EMBL" id="UOGG01000192">
    <property type="protein sequence ID" value="VAX32281.1"/>
    <property type="molecule type" value="Genomic_DNA"/>
</dbReference>
<evidence type="ECO:0000256" key="2">
    <source>
        <dbReference type="ARBA" id="ARBA00022516"/>
    </source>
</evidence>
<keyword evidence="6" id="KW-0443">Lipid metabolism</keyword>
<dbReference type="InterPro" id="IPR003835">
    <property type="entry name" value="Glyco_trans_19"/>
</dbReference>
<reference evidence="8" key="1">
    <citation type="submission" date="2018-06" db="EMBL/GenBank/DDBJ databases">
        <authorList>
            <person name="Zhirakovskaya E."/>
        </authorList>
    </citation>
    <scope>NUCLEOTIDE SEQUENCE</scope>
</reference>
<evidence type="ECO:0000256" key="1">
    <source>
        <dbReference type="ARBA" id="ARBA00012687"/>
    </source>
</evidence>
<keyword evidence="4 8" id="KW-0328">Glycosyltransferase</keyword>
<protein>
    <recommendedName>
        <fullName evidence="1">lipid-A-disaccharide synthase</fullName>
        <ecNumber evidence="1">2.4.1.182</ecNumber>
    </recommendedName>
</protein>
<dbReference type="GO" id="GO:0016020">
    <property type="term" value="C:membrane"/>
    <property type="evidence" value="ECO:0007669"/>
    <property type="project" value="GOC"/>
</dbReference>
<dbReference type="Gene3D" id="3.40.50.2000">
    <property type="entry name" value="Glycogen Phosphorylase B"/>
    <property type="match status" value="1"/>
</dbReference>
<proteinExistence type="inferred from homology"/>
<keyword evidence="3" id="KW-0441">Lipid A biosynthesis</keyword>
<evidence type="ECO:0000256" key="7">
    <source>
        <dbReference type="ARBA" id="ARBA00048975"/>
    </source>
</evidence>
<keyword evidence="5 8" id="KW-0808">Transferase</keyword>